<evidence type="ECO:0000256" key="1">
    <source>
        <dbReference type="ARBA" id="ARBA00004651"/>
    </source>
</evidence>
<sequence length="449" mass="48765">MAGFNIKHWFADGAFRTIIRNSAWLGSSNVVSALLGLLALSCAGKGMTPAMFGVLVIVQSYAKSISDFIKFQTWQLVVQYGTPALTNNNPQQFRNVVSFSFSLDIVSGAVAIVGGIALLPFLSHSLGLDDQSFWLAALYCTLIPSMASSTPTGILRAVDRFDLIAVQQATKPFLRAAGSVVTWYFDFGFAGFVIAWYVSNLVGGTMYWWFAARELRRRNIHNAFKLNLFESARHIKGAWSFVWSTNIAHSIWSARNSCSTVLVGIVLGPAAAGLFKIAMTFFDAAGTPAGLLGKSFYPEVMRLDPRTIRPWLLGVKSGLLAGGIGILVALAVLIVGKPLISLVFGVKYLEAYDLIQVMLGAIVISMLGFPQESLLLMAGKQRAFLVAQTIASIGYIVLLFMFCHLFGVLGAAFAYFGGQCLDVVLSLIPTLKAFFQRHSLLYNSTGEKS</sequence>
<evidence type="ECO:0000313" key="6">
    <source>
        <dbReference type="EMBL" id="NDR93218.1"/>
    </source>
</evidence>
<keyword evidence="3" id="KW-0812">Transmembrane</keyword>
<dbReference type="GO" id="GO:0005886">
    <property type="term" value="C:plasma membrane"/>
    <property type="evidence" value="ECO:0007669"/>
    <property type="project" value="UniProtKB-SubCell"/>
</dbReference>
<evidence type="ECO:0000313" key="7">
    <source>
        <dbReference type="Proteomes" id="UP000471490"/>
    </source>
</evidence>
<evidence type="ECO:0000256" key="4">
    <source>
        <dbReference type="ARBA" id="ARBA00022989"/>
    </source>
</evidence>
<comment type="subcellular location">
    <subcellularLocation>
        <location evidence="1">Cell membrane</location>
        <topology evidence="1">Multi-pass membrane protein</topology>
    </subcellularLocation>
</comment>
<reference evidence="6 7" key="1">
    <citation type="journal article" date="2020" name="Int. J. Nanomedicine">
        <title>Consequences Of Long-Term Bacteria's Exposure To Silver Nanoformulations With Different PhysicoChemical Properties.</title>
        <authorList>
            <person name="Kedziora A."/>
            <person name="Wernecki M."/>
            <person name="Korzekwa K."/>
            <person name="Speruda M."/>
            <person name="Gerasymchuk Y."/>
            <person name="Lukowiak A."/>
            <person name="Bugla-Ploskonska G."/>
        </authorList>
    </citation>
    <scope>NUCLEOTIDE SEQUENCE [LARGE SCALE GENOMIC DNA]</scope>
    <source>
        <strain evidence="6 7">ATCC 11230</strain>
    </source>
</reference>
<dbReference type="InterPro" id="IPR002797">
    <property type="entry name" value="Polysacc_synth"/>
</dbReference>
<dbReference type="OMA" id="FQSWQTV"/>
<protein>
    <submittedName>
        <fullName evidence="6">Lipopolysaccharide biosynthesis protein</fullName>
    </submittedName>
</protein>
<name>A0A426P9N7_ECOLX</name>
<dbReference type="Proteomes" id="UP000471490">
    <property type="component" value="Unassembled WGS sequence"/>
</dbReference>
<keyword evidence="5" id="KW-0472">Membrane</keyword>
<evidence type="ECO:0000256" key="3">
    <source>
        <dbReference type="ARBA" id="ARBA00022692"/>
    </source>
</evidence>
<proteinExistence type="predicted"/>
<keyword evidence="4" id="KW-1133">Transmembrane helix</keyword>
<organism evidence="6 7">
    <name type="scientific">Escherichia coli</name>
    <dbReference type="NCBI Taxonomy" id="562"/>
    <lineage>
        <taxon>Bacteria</taxon>
        <taxon>Pseudomonadati</taxon>
        <taxon>Pseudomonadota</taxon>
        <taxon>Gammaproteobacteria</taxon>
        <taxon>Enterobacterales</taxon>
        <taxon>Enterobacteriaceae</taxon>
        <taxon>Escherichia</taxon>
    </lineage>
</organism>
<gene>
    <name evidence="6" type="ORF">FPI65_18540</name>
</gene>
<comment type="caution">
    <text evidence="6">The sequence shown here is derived from an EMBL/GenBank/DDBJ whole genome shotgun (WGS) entry which is preliminary data.</text>
</comment>
<accession>A0A426P9N7</accession>
<evidence type="ECO:0000256" key="5">
    <source>
        <dbReference type="ARBA" id="ARBA00023136"/>
    </source>
</evidence>
<dbReference type="EMBL" id="VLTB01000303">
    <property type="protein sequence ID" value="NDR93218.1"/>
    <property type="molecule type" value="Genomic_DNA"/>
</dbReference>
<dbReference type="Pfam" id="PF01943">
    <property type="entry name" value="Polysacc_synt"/>
    <property type="match status" value="1"/>
</dbReference>
<dbReference type="PANTHER" id="PTHR30250">
    <property type="entry name" value="PST FAMILY PREDICTED COLANIC ACID TRANSPORTER"/>
    <property type="match status" value="1"/>
</dbReference>
<dbReference type="InterPro" id="IPR050833">
    <property type="entry name" value="Poly_Biosynth_Transport"/>
</dbReference>
<dbReference type="RefSeq" id="WP_000896898.1">
    <property type="nucleotide sequence ID" value="NZ_AP022533.1"/>
</dbReference>
<dbReference type="PANTHER" id="PTHR30250:SF31">
    <property type="entry name" value="INNER MEMBRANE PROTEIN YGHQ"/>
    <property type="match status" value="1"/>
</dbReference>
<keyword evidence="2" id="KW-1003">Cell membrane</keyword>
<dbReference type="AlphaFoldDB" id="A0A426P9N7"/>
<evidence type="ECO:0000256" key="2">
    <source>
        <dbReference type="ARBA" id="ARBA00022475"/>
    </source>
</evidence>